<dbReference type="PROSITE" id="PS50041">
    <property type="entry name" value="C_TYPE_LECTIN_2"/>
    <property type="match status" value="1"/>
</dbReference>
<dbReference type="GO" id="GO:0005886">
    <property type="term" value="C:plasma membrane"/>
    <property type="evidence" value="ECO:0007669"/>
    <property type="project" value="UniProtKB-SubCell"/>
</dbReference>
<dbReference type="SUPFAM" id="SSF56436">
    <property type="entry name" value="C-type lectin-like"/>
    <property type="match status" value="1"/>
</dbReference>
<keyword evidence="7" id="KW-1185">Reference proteome</keyword>
<reference evidence="6 7" key="1">
    <citation type="submission" date="2016-02" db="EMBL/GenBank/DDBJ databases">
        <title>Band-tailed pigeon sequencing and assembly.</title>
        <authorList>
            <person name="Soares A.E."/>
            <person name="Novak B.J."/>
            <person name="Rice E.S."/>
            <person name="O'Connell B."/>
            <person name="Chang D."/>
            <person name="Weber S."/>
            <person name="Shapiro B."/>
        </authorList>
    </citation>
    <scope>NUCLEOTIDE SEQUENCE [LARGE SCALE GENOMIC DNA]</scope>
    <source>
        <strain evidence="6">BTP2013</strain>
        <tissue evidence="6">Blood</tissue>
    </source>
</reference>
<dbReference type="EMBL" id="LSYS01004200">
    <property type="protein sequence ID" value="OPJ80396.1"/>
    <property type="molecule type" value="Genomic_DNA"/>
</dbReference>
<dbReference type="Proteomes" id="UP000190648">
    <property type="component" value="Unassembled WGS sequence"/>
</dbReference>
<evidence type="ECO:0000256" key="2">
    <source>
        <dbReference type="ARBA" id="ARBA00022734"/>
    </source>
</evidence>
<keyword evidence="2 6" id="KW-0430">Lectin</keyword>
<comment type="subcellular location">
    <subcellularLocation>
        <location evidence="1">Cell membrane</location>
        <topology evidence="1">Single-pass type II membrane protein</topology>
    </subcellularLocation>
</comment>
<keyword evidence="4" id="KW-0812">Transmembrane</keyword>
<evidence type="ECO:0000256" key="1">
    <source>
        <dbReference type="ARBA" id="ARBA00004401"/>
    </source>
</evidence>
<dbReference type="GO" id="GO:0030246">
    <property type="term" value="F:carbohydrate binding"/>
    <property type="evidence" value="ECO:0007669"/>
    <property type="project" value="UniProtKB-KW"/>
</dbReference>
<dbReference type="AlphaFoldDB" id="A0A1V4K7H5"/>
<dbReference type="InterPro" id="IPR050828">
    <property type="entry name" value="C-type_lectin/matrix_domain"/>
</dbReference>
<dbReference type="InterPro" id="IPR033992">
    <property type="entry name" value="NKR-like_CTLD"/>
</dbReference>
<dbReference type="STRING" id="372326.A0A1V4K7H5"/>
<sequence>MGRWLTQTGLSDNQVGWKQALGADKMSWTQDRACDKHRDSPSHLPLGQGEKNRVCDNDGNMEECLDPQYRGASLKPELPGKRRSRRLLGKSCTLHAVYVVVLAVLMALVLALAVAVAAERVAGRAAIDPDRGEDTDTWSDRCWELSAVSQAEQGQGRVVQEELKEALGSQGEGASIHQEMPDKWCTLHTVYVVVLAVLVALVLALAVAVAMLSAGRDGASAAVGLCCPDNWVGYRNVCYYLSREEGSWEWSQERCSSLGASLAVIKRKWEMEFLSHLRGNIDYWVGLRRQDGRPEWVDGSSFNDTKRKSMYFKTATESEQLKYKKVLNSISICQLQLYCTLNARFSQVQQHSSRKWPKTHTRPVWTQCRHGQGAAGDALNFSEGSENC</sequence>
<dbReference type="OrthoDB" id="10059571at2759"/>
<comment type="caution">
    <text evidence="6">The sequence shown here is derived from an EMBL/GenBank/DDBJ whole genome shotgun (WGS) entry which is preliminary data.</text>
</comment>
<dbReference type="InterPro" id="IPR016187">
    <property type="entry name" value="CTDL_fold"/>
</dbReference>
<evidence type="ECO:0000259" key="5">
    <source>
        <dbReference type="PROSITE" id="PS50041"/>
    </source>
</evidence>
<evidence type="ECO:0000313" key="6">
    <source>
        <dbReference type="EMBL" id="OPJ80396.1"/>
    </source>
</evidence>
<dbReference type="PANTHER" id="PTHR45710">
    <property type="entry name" value="C-TYPE LECTIN DOMAIN-CONTAINING PROTEIN 180"/>
    <property type="match status" value="1"/>
</dbReference>
<dbReference type="InterPro" id="IPR001304">
    <property type="entry name" value="C-type_lectin-like"/>
</dbReference>
<keyword evidence="4" id="KW-1133">Transmembrane helix</keyword>
<dbReference type="Gene3D" id="3.10.100.10">
    <property type="entry name" value="Mannose-Binding Protein A, subunit A"/>
    <property type="match status" value="1"/>
</dbReference>
<evidence type="ECO:0000256" key="4">
    <source>
        <dbReference type="SAM" id="Phobius"/>
    </source>
</evidence>
<dbReference type="PANTHER" id="PTHR45710:SF15">
    <property type="entry name" value="C-TYPE LECTIN DOMAIN FAMILY 2 MEMBER B"/>
    <property type="match status" value="1"/>
</dbReference>
<gene>
    <name evidence="6" type="ORF">AV530_010722</name>
</gene>
<accession>A0A1V4K7H5</accession>
<dbReference type="SMART" id="SM00034">
    <property type="entry name" value="CLECT"/>
    <property type="match status" value="1"/>
</dbReference>
<evidence type="ECO:0000313" key="7">
    <source>
        <dbReference type="Proteomes" id="UP000190648"/>
    </source>
</evidence>
<feature type="transmembrane region" description="Helical" evidence="4">
    <location>
        <begin position="92"/>
        <end position="118"/>
    </location>
</feature>
<organism evidence="6 7">
    <name type="scientific">Patagioenas fasciata monilis</name>
    <dbReference type="NCBI Taxonomy" id="372326"/>
    <lineage>
        <taxon>Eukaryota</taxon>
        <taxon>Metazoa</taxon>
        <taxon>Chordata</taxon>
        <taxon>Craniata</taxon>
        <taxon>Vertebrata</taxon>
        <taxon>Euteleostomi</taxon>
        <taxon>Archelosauria</taxon>
        <taxon>Archosauria</taxon>
        <taxon>Dinosauria</taxon>
        <taxon>Saurischia</taxon>
        <taxon>Theropoda</taxon>
        <taxon>Coelurosauria</taxon>
        <taxon>Aves</taxon>
        <taxon>Neognathae</taxon>
        <taxon>Neoaves</taxon>
        <taxon>Columbimorphae</taxon>
        <taxon>Columbiformes</taxon>
        <taxon>Columbidae</taxon>
        <taxon>Patagioenas</taxon>
    </lineage>
</organism>
<dbReference type="Pfam" id="PF00059">
    <property type="entry name" value="Lectin_C"/>
    <property type="match status" value="1"/>
</dbReference>
<evidence type="ECO:0000256" key="3">
    <source>
        <dbReference type="SAM" id="MobiDB-lite"/>
    </source>
</evidence>
<protein>
    <submittedName>
        <fullName evidence="6">C-type lectin domain family 2 member B</fullName>
    </submittedName>
</protein>
<feature type="domain" description="C-type lectin" evidence="5">
    <location>
        <begin position="234"/>
        <end position="303"/>
    </location>
</feature>
<keyword evidence="4" id="KW-0472">Membrane</keyword>
<name>A0A1V4K7H5_PATFA</name>
<feature type="transmembrane region" description="Helical" evidence="4">
    <location>
        <begin position="190"/>
        <end position="212"/>
    </location>
</feature>
<dbReference type="InterPro" id="IPR016186">
    <property type="entry name" value="C-type_lectin-like/link_sf"/>
</dbReference>
<dbReference type="CDD" id="cd03593">
    <property type="entry name" value="CLECT_NK_receptors_like"/>
    <property type="match status" value="1"/>
</dbReference>
<proteinExistence type="predicted"/>
<feature type="region of interest" description="Disordered" evidence="3">
    <location>
        <begin position="34"/>
        <end position="53"/>
    </location>
</feature>